<evidence type="ECO:0000313" key="3">
    <source>
        <dbReference type="Proteomes" id="UP000265509"/>
    </source>
</evidence>
<dbReference type="PANTHER" id="PTHR30615">
    <property type="entry name" value="UNCHARACTERIZED PROTEIN YJBQ-RELATED"/>
    <property type="match status" value="1"/>
</dbReference>
<protein>
    <submittedName>
        <fullName evidence="2">YjbQ family protein</fullName>
    </submittedName>
</protein>
<organism evidence="2 3">
    <name type="scientific">Seongchinamella sediminis</name>
    <dbReference type="NCBI Taxonomy" id="2283635"/>
    <lineage>
        <taxon>Bacteria</taxon>
        <taxon>Pseudomonadati</taxon>
        <taxon>Pseudomonadota</taxon>
        <taxon>Gammaproteobacteria</taxon>
        <taxon>Cellvibrionales</taxon>
        <taxon>Halieaceae</taxon>
        <taxon>Seongchinamella</taxon>
    </lineage>
</organism>
<dbReference type="SUPFAM" id="SSF111038">
    <property type="entry name" value="YjbQ-like"/>
    <property type="match status" value="1"/>
</dbReference>
<dbReference type="Proteomes" id="UP000265509">
    <property type="component" value="Unassembled WGS sequence"/>
</dbReference>
<dbReference type="Pfam" id="PF01894">
    <property type="entry name" value="YjbQ"/>
    <property type="match status" value="1"/>
</dbReference>
<sequence length="133" mass="15086">MITQLDIKVPGQGLHAFTPAVRQALSHSGRDEGLCTLFIRHTSASLLIQENYDDSARIDLEQWMNRLVPENDPLYTHTLEGADDMPAHIKSALTATQLSIPFQHGELMLGTWQGIYLWEHRHFSGTRQVVMHL</sequence>
<dbReference type="EMBL" id="QRAN01000006">
    <property type="protein sequence ID" value="RLQ22519.1"/>
    <property type="molecule type" value="Genomic_DNA"/>
</dbReference>
<comment type="caution">
    <text evidence="2">The sequence shown here is derived from an EMBL/GenBank/DDBJ whole genome shotgun (WGS) entry which is preliminary data.</text>
</comment>
<dbReference type="InterPro" id="IPR001602">
    <property type="entry name" value="UPF0047_YjbQ-like"/>
</dbReference>
<dbReference type="InterPro" id="IPR035917">
    <property type="entry name" value="YjbQ-like_sf"/>
</dbReference>
<comment type="similarity">
    <text evidence="1">Belongs to the UPF0047 family.</text>
</comment>
<proteinExistence type="inferred from homology"/>
<dbReference type="AlphaFoldDB" id="A0A3L7E0R2"/>
<name>A0A3L7E0R2_9GAMM</name>
<dbReference type="RefSeq" id="WP_117953660.1">
    <property type="nucleotide sequence ID" value="NZ_QRAN01000006.1"/>
</dbReference>
<evidence type="ECO:0000313" key="2">
    <source>
        <dbReference type="EMBL" id="RLQ22519.1"/>
    </source>
</evidence>
<dbReference type="PANTHER" id="PTHR30615:SF8">
    <property type="entry name" value="UPF0047 PROTEIN C4A8.02C"/>
    <property type="match status" value="1"/>
</dbReference>
<accession>A0A3L7E0R2</accession>
<dbReference type="Gene3D" id="2.60.120.460">
    <property type="entry name" value="YjbQ-like"/>
    <property type="match status" value="1"/>
</dbReference>
<reference evidence="2 3" key="1">
    <citation type="submission" date="2018-07" db="EMBL/GenBank/DDBJ databases">
        <title>Halioglobus sp. genome submission.</title>
        <authorList>
            <person name="Ye M.-Q."/>
            <person name="Du Z.-J."/>
        </authorList>
    </citation>
    <scope>NUCLEOTIDE SEQUENCE [LARGE SCALE GENOMIC DNA]</scope>
    <source>
        <strain evidence="2 3">U0301</strain>
    </source>
</reference>
<keyword evidence="3" id="KW-1185">Reference proteome</keyword>
<dbReference type="NCBIfam" id="TIGR00149">
    <property type="entry name" value="TIGR00149_YjbQ"/>
    <property type="match status" value="1"/>
</dbReference>
<dbReference type="PIRSF" id="PIRSF004681">
    <property type="entry name" value="UCP004681"/>
    <property type="match status" value="1"/>
</dbReference>
<evidence type="ECO:0000256" key="1">
    <source>
        <dbReference type="ARBA" id="ARBA00005534"/>
    </source>
</evidence>
<gene>
    <name evidence="2" type="ORF">DWB85_07340</name>
</gene>
<dbReference type="OrthoDB" id="9801725at2"/>